<organism evidence="1 2">
    <name type="scientific">Cymbomonas tetramitiformis</name>
    <dbReference type="NCBI Taxonomy" id="36881"/>
    <lineage>
        <taxon>Eukaryota</taxon>
        <taxon>Viridiplantae</taxon>
        <taxon>Chlorophyta</taxon>
        <taxon>Pyramimonadophyceae</taxon>
        <taxon>Pyramimonadales</taxon>
        <taxon>Pyramimonadaceae</taxon>
        <taxon>Cymbomonas</taxon>
    </lineage>
</organism>
<comment type="caution">
    <text evidence="1">The sequence shown here is derived from an EMBL/GenBank/DDBJ whole genome shotgun (WGS) entry which is preliminary data.</text>
</comment>
<dbReference type="AlphaFoldDB" id="A0AAE0BCW7"/>
<proteinExistence type="predicted"/>
<name>A0AAE0BCW7_9CHLO</name>
<protein>
    <submittedName>
        <fullName evidence="1">Uncharacterized protein</fullName>
    </submittedName>
</protein>
<reference evidence="1 2" key="1">
    <citation type="journal article" date="2015" name="Genome Biol. Evol.">
        <title>Comparative Genomics of a Bacterivorous Green Alga Reveals Evolutionary Causalities and Consequences of Phago-Mixotrophic Mode of Nutrition.</title>
        <authorList>
            <person name="Burns J.A."/>
            <person name="Paasch A."/>
            <person name="Narechania A."/>
            <person name="Kim E."/>
        </authorList>
    </citation>
    <scope>NUCLEOTIDE SEQUENCE [LARGE SCALE GENOMIC DNA]</scope>
    <source>
        <strain evidence="1 2">PLY_AMNH</strain>
    </source>
</reference>
<evidence type="ECO:0000313" key="2">
    <source>
        <dbReference type="Proteomes" id="UP001190700"/>
    </source>
</evidence>
<gene>
    <name evidence="1" type="ORF">CYMTET_56341</name>
</gene>
<accession>A0AAE0BCW7</accession>
<evidence type="ECO:0000313" key="1">
    <source>
        <dbReference type="EMBL" id="KAK3233359.1"/>
    </source>
</evidence>
<sequence length="187" mass="20366">MPKKKKTGGKKKGGKKGLKTVLSTFEYDMPDVAELGVQQVRYVSLTVKMVELVHLNFEWELVPTLVTIASIKDSIRARHGGTVQEVLLYKNLVAPHNLISSDNSATLTEVGIEGVSQGEELPKITLFYDFPPLEVDCPLLNDPPYEVEPRFLEPEIPVGPAVKHQAGKYSTGKGSVLGISLGTPARG</sequence>
<dbReference type="EMBL" id="LGRX02035739">
    <property type="protein sequence ID" value="KAK3233359.1"/>
    <property type="molecule type" value="Genomic_DNA"/>
</dbReference>
<dbReference type="Proteomes" id="UP001190700">
    <property type="component" value="Unassembled WGS sequence"/>
</dbReference>
<keyword evidence="2" id="KW-1185">Reference proteome</keyword>